<evidence type="ECO:0000313" key="1">
    <source>
        <dbReference type="EMBL" id="ORE11785.1"/>
    </source>
</evidence>
<feature type="non-terminal residue" evidence="1">
    <location>
        <position position="1"/>
    </location>
</feature>
<reference evidence="1" key="1">
    <citation type="journal article" date="2016" name="Proc. Natl. Acad. Sci. U.S.A.">
        <title>Lipid metabolic changes in an early divergent fungus govern the establishment of a mutualistic symbiosis with endobacteria.</title>
        <authorList>
            <person name="Lastovetsky O.A."/>
            <person name="Gaspar M.L."/>
            <person name="Mondo S.J."/>
            <person name="LaButti K.M."/>
            <person name="Sandor L."/>
            <person name="Grigoriev I.V."/>
            <person name="Henry S.A."/>
            <person name="Pawlowska T.E."/>
        </authorList>
    </citation>
    <scope>NUCLEOTIDE SEQUENCE [LARGE SCALE GENOMIC DNA]</scope>
    <source>
        <strain evidence="1">ATCC 52814</strain>
    </source>
</reference>
<gene>
    <name evidence="1" type="ORF">BCV72DRAFT_197078</name>
</gene>
<organism evidence="1">
    <name type="scientific">Rhizopus microsporus var. microsporus</name>
    <dbReference type="NCBI Taxonomy" id="86635"/>
    <lineage>
        <taxon>Eukaryota</taxon>
        <taxon>Fungi</taxon>
        <taxon>Fungi incertae sedis</taxon>
        <taxon>Mucoromycota</taxon>
        <taxon>Mucoromycotina</taxon>
        <taxon>Mucoromycetes</taxon>
        <taxon>Mucorales</taxon>
        <taxon>Mucorineae</taxon>
        <taxon>Rhizopodaceae</taxon>
        <taxon>Rhizopus</taxon>
    </lineage>
</organism>
<dbReference type="Proteomes" id="UP000242414">
    <property type="component" value="Unassembled WGS sequence"/>
</dbReference>
<name>A0A1X0RID6_RHIZD</name>
<dbReference type="EMBL" id="KV921855">
    <property type="protein sequence ID" value="ORE11785.1"/>
    <property type="molecule type" value="Genomic_DNA"/>
</dbReference>
<sequence length="273" mass="31413">QLLQSVLQKPYKELPYGLWTYQLPSTMSSIETQFTRIAQFILTDYANKCNRPVEYTSKGERTFWIDRVVPLLQTLDDQTGFVGFEWCETVADEQLESNTVPECWVHGNVRYLDGLGYDRKGRSKIVMESSSSPTAEKMDHTLNDTIKNMHNSIALLEAVIRRNHHARFTTMTKIRAFSLQLICTTLTLSTTRLDPDSPGKYIVQQHRYAELPASPNDWIMWYKVFELLALLTTMLEEQTMIIDELRVESSGSIDITEEEYVCTILSKSPTIPP</sequence>
<proteinExistence type="predicted"/>
<accession>A0A1X0RID6</accession>
<dbReference type="VEuPathDB" id="FungiDB:BCV72DRAFT_197078"/>
<protein>
    <submittedName>
        <fullName evidence="1">Uncharacterized protein</fullName>
    </submittedName>
</protein>
<dbReference type="OrthoDB" id="2404656at2759"/>
<dbReference type="AlphaFoldDB" id="A0A1X0RID6"/>